<evidence type="ECO:0000313" key="3">
    <source>
        <dbReference type="EMBL" id="RKP12534.1"/>
    </source>
</evidence>
<dbReference type="GO" id="GO:0004526">
    <property type="term" value="F:ribonuclease P activity"/>
    <property type="evidence" value="ECO:0007669"/>
    <property type="project" value="TreeGrafter"/>
</dbReference>
<dbReference type="Proteomes" id="UP000267251">
    <property type="component" value="Unassembled WGS sequence"/>
</dbReference>
<dbReference type="GO" id="GO:0000294">
    <property type="term" value="P:nuclear-transcribed mRNA catabolic process, RNase MRP-dependent"/>
    <property type="evidence" value="ECO:0007669"/>
    <property type="project" value="TreeGrafter"/>
</dbReference>
<dbReference type="PANTHER" id="PTHR28173:SF1">
    <property type="entry name" value="RIBONUCLEASES P_MRP PROTEIN SUBUNIT POP8"/>
    <property type="match status" value="1"/>
</dbReference>
<gene>
    <name evidence="3" type="ORF">BJ684DRAFT_20937</name>
</gene>
<feature type="domain" description="Ribonucleases P/MRP subunit Pop8-like" evidence="2">
    <location>
        <begin position="12"/>
        <end position="87"/>
    </location>
</feature>
<dbReference type="GO" id="GO:0000171">
    <property type="term" value="F:ribonuclease MRP activity"/>
    <property type="evidence" value="ECO:0007669"/>
    <property type="project" value="TreeGrafter"/>
</dbReference>
<dbReference type="OrthoDB" id="2153433at2759"/>
<dbReference type="Pfam" id="PF20976">
    <property type="entry name" value="Pop8"/>
    <property type="match status" value="1"/>
</dbReference>
<dbReference type="InterPro" id="IPR020347">
    <property type="entry name" value="Pop8"/>
</dbReference>
<dbReference type="EMBL" id="KZ988297">
    <property type="protein sequence ID" value="RKP12534.1"/>
    <property type="molecule type" value="Genomic_DNA"/>
</dbReference>
<accession>A0A4P9Y1J4</accession>
<dbReference type="GO" id="GO:0000172">
    <property type="term" value="C:ribonuclease MRP complex"/>
    <property type="evidence" value="ECO:0007669"/>
    <property type="project" value="InterPro"/>
</dbReference>
<organism evidence="3 4">
    <name type="scientific">Piptocephalis cylindrospora</name>
    <dbReference type="NCBI Taxonomy" id="1907219"/>
    <lineage>
        <taxon>Eukaryota</taxon>
        <taxon>Fungi</taxon>
        <taxon>Fungi incertae sedis</taxon>
        <taxon>Zoopagomycota</taxon>
        <taxon>Zoopagomycotina</taxon>
        <taxon>Zoopagomycetes</taxon>
        <taxon>Zoopagales</taxon>
        <taxon>Piptocephalidaceae</taxon>
        <taxon>Piptocephalis</taxon>
    </lineage>
</organism>
<keyword evidence="4" id="KW-1185">Reference proteome</keyword>
<evidence type="ECO:0000259" key="2">
    <source>
        <dbReference type="Pfam" id="PF20976"/>
    </source>
</evidence>
<sequence length="119" mass="13145">MPPSSQVCIRPSWRYLLVQIEQGEARTPTHLEPLLCRHLISMALERMYGLVGSAIPVDILRESDAQGLIVLRCPAGHETQLRTALSLFTSDPLGPSRLQCGLFLHGVYSTARDIILPSP</sequence>
<keyword evidence="1" id="KW-0819">tRNA processing</keyword>
<dbReference type="GO" id="GO:0034965">
    <property type="term" value="P:intronic box C/D snoRNA processing"/>
    <property type="evidence" value="ECO:0007669"/>
    <property type="project" value="TreeGrafter"/>
</dbReference>
<dbReference type="Gene3D" id="3.30.70.3250">
    <property type="entry name" value="Ribonuclease P, Pop5 subunit"/>
    <property type="match status" value="1"/>
</dbReference>
<dbReference type="InterPro" id="IPR038085">
    <property type="entry name" value="Rnp2-like_sf"/>
</dbReference>
<dbReference type="GO" id="GO:0008033">
    <property type="term" value="P:tRNA processing"/>
    <property type="evidence" value="ECO:0007669"/>
    <property type="project" value="UniProtKB-KW"/>
</dbReference>
<reference evidence="4" key="1">
    <citation type="journal article" date="2018" name="Nat. Microbiol.">
        <title>Leveraging single-cell genomics to expand the fungal tree of life.</title>
        <authorList>
            <person name="Ahrendt S.R."/>
            <person name="Quandt C.A."/>
            <person name="Ciobanu D."/>
            <person name="Clum A."/>
            <person name="Salamov A."/>
            <person name="Andreopoulos B."/>
            <person name="Cheng J.F."/>
            <person name="Woyke T."/>
            <person name="Pelin A."/>
            <person name="Henrissat B."/>
            <person name="Reynolds N.K."/>
            <person name="Benny G.L."/>
            <person name="Smith M.E."/>
            <person name="James T.Y."/>
            <person name="Grigoriev I.V."/>
        </authorList>
    </citation>
    <scope>NUCLEOTIDE SEQUENCE [LARGE SCALE GENOMIC DNA]</scope>
</reference>
<evidence type="ECO:0000313" key="4">
    <source>
        <dbReference type="Proteomes" id="UP000267251"/>
    </source>
</evidence>
<name>A0A4P9Y1J4_9FUNG</name>
<dbReference type="AlphaFoldDB" id="A0A4P9Y1J4"/>
<dbReference type="SUPFAM" id="SSF160350">
    <property type="entry name" value="Rnp2-like"/>
    <property type="match status" value="1"/>
</dbReference>
<protein>
    <recommendedName>
        <fullName evidence="2">Ribonucleases P/MRP subunit Pop8-like domain-containing protein</fullName>
    </recommendedName>
</protein>
<evidence type="ECO:0000256" key="1">
    <source>
        <dbReference type="ARBA" id="ARBA00022694"/>
    </source>
</evidence>
<dbReference type="PANTHER" id="PTHR28173">
    <property type="entry name" value="RIBONUCLEASES P/MRP PROTEIN SUBUNIT POP8"/>
    <property type="match status" value="1"/>
</dbReference>
<proteinExistence type="predicted"/>
<dbReference type="GO" id="GO:0005655">
    <property type="term" value="C:nucleolar ribonuclease P complex"/>
    <property type="evidence" value="ECO:0007669"/>
    <property type="project" value="InterPro"/>
</dbReference>
<dbReference type="InterPro" id="IPR049128">
    <property type="entry name" value="Pop8-like_dom"/>
</dbReference>